<dbReference type="EMBL" id="CP151800">
    <property type="protein sequence ID" value="WZW00229.1"/>
    <property type="molecule type" value="Genomic_DNA"/>
</dbReference>
<evidence type="ECO:0000256" key="1">
    <source>
        <dbReference type="SAM" id="MobiDB-lite"/>
    </source>
</evidence>
<gene>
    <name evidence="2" type="ORF">AAEY27_10235</name>
</gene>
<protein>
    <recommendedName>
        <fullName evidence="4">Anti-adapter protein IraP</fullName>
    </recommendedName>
</protein>
<keyword evidence="3" id="KW-1185">Reference proteome</keyword>
<evidence type="ECO:0000313" key="2">
    <source>
        <dbReference type="EMBL" id="WZW00229.1"/>
    </source>
</evidence>
<proteinExistence type="predicted"/>
<evidence type="ECO:0008006" key="4">
    <source>
        <dbReference type="Google" id="ProtNLM"/>
    </source>
</evidence>
<accession>A0ABZ3BCS5</accession>
<organism evidence="2 3">
    <name type="scientific">Kosakonia calanthes</name>
    <dbReference type="NCBI Taxonomy" id="3139408"/>
    <lineage>
        <taxon>Bacteria</taxon>
        <taxon>Pseudomonadati</taxon>
        <taxon>Pseudomonadota</taxon>
        <taxon>Gammaproteobacteria</taxon>
        <taxon>Enterobacterales</taxon>
        <taxon>Enterobacteriaceae</taxon>
        <taxon>Kosakonia</taxon>
    </lineage>
</organism>
<sequence length="101" mass="11229">MNSSENEQLTDELIGVAVLSLLNDNAPISTKALITRLRSMEAHEPDSERRQTLGQIIAEIDSDNLAAMRRSAISQRNPDEESHDNVYQLFGEKQPGGSKKH</sequence>
<dbReference type="RefSeq" id="WP_342325137.1">
    <property type="nucleotide sequence ID" value="NZ_CP151800.1"/>
</dbReference>
<evidence type="ECO:0000313" key="3">
    <source>
        <dbReference type="Proteomes" id="UP001466893"/>
    </source>
</evidence>
<name>A0ABZ3BCS5_9ENTR</name>
<dbReference type="Proteomes" id="UP001466893">
    <property type="component" value="Chromosome"/>
</dbReference>
<reference evidence="2 3" key="1">
    <citation type="submission" date="2024-04" db="EMBL/GenBank/DDBJ databases">
        <title>Kosakonia calanthae sp. nov., a halophilic bacterium isolated from leaves of Calanthe tiplacata.</title>
        <authorList>
            <person name="Wu P."/>
        </authorList>
    </citation>
    <scope>NUCLEOTIDE SEQUENCE [LARGE SCALE GENOMIC DNA]</scope>
    <source>
        <strain evidence="2 3">BYX6</strain>
    </source>
</reference>
<feature type="region of interest" description="Disordered" evidence="1">
    <location>
        <begin position="70"/>
        <end position="101"/>
    </location>
</feature>